<evidence type="ECO:0008006" key="3">
    <source>
        <dbReference type="Google" id="ProtNLM"/>
    </source>
</evidence>
<keyword evidence="2" id="KW-1185">Reference proteome</keyword>
<protein>
    <recommendedName>
        <fullName evidence="3">Cysteine-rich domain-containing protein</fullName>
    </recommendedName>
</protein>
<evidence type="ECO:0000313" key="2">
    <source>
        <dbReference type="Proteomes" id="UP001303046"/>
    </source>
</evidence>
<name>A0ABR1D5M2_NECAM</name>
<sequence length="184" mass="20294">MGTGGRLVRCSGLILSRPGAVRFLTDMIACRISDGRTSGMTCPSSRHGEEASGHGCRKIRVKVVDDFLHPRSRCNGCFLWVPESSYPRPATGEVSTGIADAFSRLCIFSQHFCSSLYKVFLHRLSAKLREHGREFLVPCGSCCSTLAYQLKTFKRQASLGGFRTLSLLREVVKVINEPVIDAVH</sequence>
<reference evidence="1 2" key="1">
    <citation type="submission" date="2023-08" db="EMBL/GenBank/DDBJ databases">
        <title>A Necator americanus chromosomal reference genome.</title>
        <authorList>
            <person name="Ilik V."/>
            <person name="Petrzelkova K.J."/>
            <person name="Pardy F."/>
            <person name="Fuh T."/>
            <person name="Niatou-Singa F.S."/>
            <person name="Gouil Q."/>
            <person name="Baker L."/>
            <person name="Ritchie M.E."/>
            <person name="Jex A.R."/>
            <person name="Gazzola D."/>
            <person name="Li H."/>
            <person name="Toshio Fujiwara R."/>
            <person name="Zhan B."/>
            <person name="Aroian R.V."/>
            <person name="Pafco B."/>
            <person name="Schwarz E.M."/>
        </authorList>
    </citation>
    <scope>NUCLEOTIDE SEQUENCE [LARGE SCALE GENOMIC DNA]</scope>
    <source>
        <strain evidence="1 2">Aroian</strain>
        <tissue evidence="1">Whole animal</tissue>
    </source>
</reference>
<dbReference type="Proteomes" id="UP001303046">
    <property type="component" value="Unassembled WGS sequence"/>
</dbReference>
<accession>A0ABR1D5M2</accession>
<comment type="caution">
    <text evidence="1">The sequence shown here is derived from an EMBL/GenBank/DDBJ whole genome shotgun (WGS) entry which is preliminary data.</text>
</comment>
<gene>
    <name evidence="1" type="primary">Necator_chrIII.g12895</name>
    <name evidence="1" type="ORF">RB195_012128</name>
</gene>
<organism evidence="1 2">
    <name type="scientific">Necator americanus</name>
    <name type="common">Human hookworm</name>
    <dbReference type="NCBI Taxonomy" id="51031"/>
    <lineage>
        <taxon>Eukaryota</taxon>
        <taxon>Metazoa</taxon>
        <taxon>Ecdysozoa</taxon>
        <taxon>Nematoda</taxon>
        <taxon>Chromadorea</taxon>
        <taxon>Rhabditida</taxon>
        <taxon>Rhabditina</taxon>
        <taxon>Rhabditomorpha</taxon>
        <taxon>Strongyloidea</taxon>
        <taxon>Ancylostomatidae</taxon>
        <taxon>Bunostominae</taxon>
        <taxon>Necator</taxon>
    </lineage>
</organism>
<proteinExistence type="predicted"/>
<dbReference type="EMBL" id="JAVFWL010000003">
    <property type="protein sequence ID" value="KAK6745822.1"/>
    <property type="molecule type" value="Genomic_DNA"/>
</dbReference>
<evidence type="ECO:0000313" key="1">
    <source>
        <dbReference type="EMBL" id="KAK6745822.1"/>
    </source>
</evidence>